<dbReference type="AlphaFoldDB" id="A0A1E7N0P4"/>
<evidence type="ECO:0000259" key="12">
    <source>
        <dbReference type="PROSITE" id="PS51278"/>
    </source>
</evidence>
<feature type="site" description="Important for beta-aspartyl-AMP intermediate formation" evidence="11">
    <location>
        <position position="375"/>
    </location>
</feature>
<evidence type="ECO:0000256" key="2">
    <source>
        <dbReference type="ARBA" id="ARBA00005752"/>
    </source>
</evidence>
<dbReference type="GO" id="GO:0006529">
    <property type="term" value="P:asparagine biosynthetic process"/>
    <property type="evidence" value="ECO:0007669"/>
    <property type="project" value="UniProtKB-KW"/>
</dbReference>
<proteinExistence type="inferred from homology"/>
<dbReference type="Gene3D" id="3.40.50.620">
    <property type="entry name" value="HUPs"/>
    <property type="match status" value="1"/>
</dbReference>
<dbReference type="SUPFAM" id="SSF52402">
    <property type="entry name" value="Adenine nucleotide alpha hydrolases-like"/>
    <property type="match status" value="1"/>
</dbReference>
<keyword evidence="15" id="KW-1185">Reference proteome</keyword>
<dbReference type="Pfam" id="PF00733">
    <property type="entry name" value="Asn_synthase"/>
    <property type="match status" value="1"/>
</dbReference>
<reference evidence="15" key="4">
    <citation type="submission" date="2016-08" db="EMBL/GenBank/DDBJ databases">
        <title>Sequencing, assembly and comparative genomics of S. aureofaciens ATCC 10762.</title>
        <authorList>
            <person name="Gradnigo J.S."/>
            <person name="Johnson N."/>
            <person name="Somerville G.A."/>
        </authorList>
    </citation>
    <scope>NUCLEOTIDE SEQUENCE [LARGE SCALE GENOMIC DNA]</scope>
    <source>
        <strain evidence="15">ATCC 10762 / DSM 40127 / CCM 3239 / JCM 4008 / LMG 5968 / NBRC 12843 / NCIMB 8234 / A-377</strain>
    </source>
</reference>
<reference evidence="13" key="1">
    <citation type="journal article" date="2014" name="Int. J. Syst. Evol. Microbiol.">
        <title>Complete genome sequence of Corynebacterium casei LMG S-19264T (=DSM 44701T), isolated from a smear-ripened cheese.</title>
        <authorList>
            <consortium name="US DOE Joint Genome Institute (JGI-PGF)"/>
            <person name="Walter F."/>
            <person name="Albersmeier A."/>
            <person name="Kalinowski J."/>
            <person name="Ruckert C."/>
        </authorList>
    </citation>
    <scope>NUCLEOTIDE SEQUENCE</scope>
    <source>
        <strain evidence="13">JCM 4434</strain>
    </source>
</reference>
<accession>A0A8H9LKH7</accession>
<dbReference type="InterPro" id="IPR029055">
    <property type="entry name" value="Ntn_hydrolases_N"/>
</dbReference>
<dbReference type="GO" id="GO:0005524">
    <property type="term" value="F:ATP binding"/>
    <property type="evidence" value="ECO:0007669"/>
    <property type="project" value="UniProtKB-KW"/>
</dbReference>
<keyword evidence="6 9" id="KW-0061">Asparagine biosynthesis</keyword>
<dbReference type="PANTHER" id="PTHR43284:SF1">
    <property type="entry name" value="ASPARAGINE SYNTHETASE"/>
    <property type="match status" value="1"/>
</dbReference>
<feature type="binding site" evidence="10">
    <location>
        <begin position="373"/>
        <end position="374"/>
    </location>
    <ligand>
        <name>ATP</name>
        <dbReference type="ChEBI" id="CHEBI:30616"/>
    </ligand>
</feature>
<evidence type="ECO:0000256" key="10">
    <source>
        <dbReference type="PIRSR" id="PIRSR001589-2"/>
    </source>
</evidence>
<name>A0A1E7N0P4_KITAU</name>
<dbReference type="NCBIfam" id="TIGR01536">
    <property type="entry name" value="asn_synth_AEB"/>
    <property type="match status" value="1"/>
</dbReference>
<evidence type="ECO:0000256" key="3">
    <source>
        <dbReference type="ARBA" id="ARBA00012737"/>
    </source>
</evidence>
<reference evidence="14" key="3">
    <citation type="submission" date="2016-08" db="EMBL/GenBank/DDBJ databases">
        <title>Sequencing, Assembly and Comparative Genomics of S. aureofaciens ATCC 10762.</title>
        <authorList>
            <person name="Gradnigo J.S."/>
            <person name="Johnson N."/>
            <person name="Somerville G.A."/>
        </authorList>
    </citation>
    <scope>NUCLEOTIDE SEQUENCE [LARGE SCALE GENOMIC DNA]</scope>
    <source>
        <strain evidence="14">ATCC 10762</strain>
    </source>
</reference>
<feature type="binding site" evidence="10">
    <location>
        <position position="299"/>
    </location>
    <ligand>
        <name>ATP</name>
        <dbReference type="ChEBI" id="CHEBI:30616"/>
    </ligand>
</feature>
<comment type="catalytic activity">
    <reaction evidence="8">
        <text>L-aspartate + L-glutamine + ATP + H2O = L-asparagine + L-glutamate + AMP + diphosphate + H(+)</text>
        <dbReference type="Rhea" id="RHEA:12228"/>
        <dbReference type="ChEBI" id="CHEBI:15377"/>
        <dbReference type="ChEBI" id="CHEBI:15378"/>
        <dbReference type="ChEBI" id="CHEBI:29985"/>
        <dbReference type="ChEBI" id="CHEBI:29991"/>
        <dbReference type="ChEBI" id="CHEBI:30616"/>
        <dbReference type="ChEBI" id="CHEBI:33019"/>
        <dbReference type="ChEBI" id="CHEBI:58048"/>
        <dbReference type="ChEBI" id="CHEBI:58359"/>
        <dbReference type="ChEBI" id="CHEBI:456215"/>
        <dbReference type="EC" id="6.3.5.4"/>
    </reaction>
</comment>
<dbReference type="Proteomes" id="UP000610124">
    <property type="component" value="Unassembled WGS sequence"/>
</dbReference>
<dbReference type="GeneID" id="97483606"/>
<reference evidence="14 15" key="2">
    <citation type="submission" date="2014-07" db="EMBL/GenBank/DDBJ databases">
        <authorList>
            <person name="Zhang J.E."/>
            <person name="Yang H."/>
            <person name="Guo J."/>
            <person name="Deng Z."/>
            <person name="Luo H."/>
            <person name="Luo M."/>
            <person name="Zhao B."/>
        </authorList>
    </citation>
    <scope>NUCLEOTIDE SEQUENCE [LARGE SCALE GENOMIC DNA]</scope>
    <source>
        <strain evidence="14">ATCC 10762</strain>
        <strain evidence="15">ATCC 10762 / DSM 40127 / CCM 3239 / JCM 4008 / LMG 5968 / NBRC 12843 / NCIMB 8234 / A-377</strain>
    </source>
</reference>
<evidence type="ECO:0000313" key="15">
    <source>
        <dbReference type="Proteomes" id="UP000037395"/>
    </source>
</evidence>
<dbReference type="Gene3D" id="3.60.20.10">
    <property type="entry name" value="Glutamine Phosphoribosylpyrophosphate, subunit 1, domain 1"/>
    <property type="match status" value="1"/>
</dbReference>
<dbReference type="EC" id="6.3.5.4" evidence="3"/>
<dbReference type="SUPFAM" id="SSF56235">
    <property type="entry name" value="N-terminal nucleophile aminohydrolases (Ntn hydrolases)"/>
    <property type="match status" value="1"/>
</dbReference>
<dbReference type="RefSeq" id="WP_030283653.1">
    <property type="nucleotide sequence ID" value="NZ_BMUB01000001.1"/>
</dbReference>
<evidence type="ECO:0000256" key="11">
    <source>
        <dbReference type="PIRSR" id="PIRSR001589-3"/>
    </source>
</evidence>
<evidence type="ECO:0000313" key="14">
    <source>
        <dbReference type="EMBL" id="OEV34267.1"/>
    </source>
</evidence>
<dbReference type="InterPro" id="IPR033738">
    <property type="entry name" value="AsnB_N"/>
</dbReference>
<evidence type="ECO:0000256" key="9">
    <source>
        <dbReference type="PIRSR" id="PIRSR001589-1"/>
    </source>
</evidence>
<evidence type="ECO:0000256" key="5">
    <source>
        <dbReference type="ARBA" id="ARBA00022840"/>
    </source>
</evidence>
<keyword evidence="4 10" id="KW-0547">Nucleotide-binding</keyword>
<dbReference type="EMBL" id="BMUB01000001">
    <property type="protein sequence ID" value="GGU56913.1"/>
    <property type="molecule type" value="Genomic_DNA"/>
</dbReference>
<dbReference type="OrthoDB" id="9763290at2"/>
<evidence type="ECO:0000256" key="6">
    <source>
        <dbReference type="ARBA" id="ARBA00022888"/>
    </source>
</evidence>
<evidence type="ECO:0000256" key="8">
    <source>
        <dbReference type="ARBA" id="ARBA00048741"/>
    </source>
</evidence>
<protein>
    <recommendedName>
        <fullName evidence="3">asparagine synthase (glutamine-hydrolyzing)</fullName>
        <ecNumber evidence="3">6.3.5.4</ecNumber>
    </recommendedName>
</protein>
<keyword evidence="5 10" id="KW-0067">ATP-binding</keyword>
<dbReference type="InterPro" id="IPR014729">
    <property type="entry name" value="Rossmann-like_a/b/a_fold"/>
</dbReference>
<comment type="similarity">
    <text evidence="2">Belongs to the asparagine synthetase family.</text>
</comment>
<dbReference type="CDD" id="cd00712">
    <property type="entry name" value="AsnB"/>
    <property type="match status" value="1"/>
</dbReference>
<dbReference type="EMBL" id="JPRF03000051">
    <property type="protein sequence ID" value="OEV34267.1"/>
    <property type="molecule type" value="Genomic_DNA"/>
</dbReference>
<dbReference type="PIRSF" id="PIRSF001589">
    <property type="entry name" value="Asn_synthetase_glu-h"/>
    <property type="match status" value="1"/>
</dbReference>
<keyword evidence="7 9" id="KW-0315">Glutamine amidotransferase</keyword>
<evidence type="ECO:0000256" key="7">
    <source>
        <dbReference type="ARBA" id="ARBA00022962"/>
    </source>
</evidence>
<dbReference type="Pfam" id="PF13537">
    <property type="entry name" value="GATase_7"/>
    <property type="match status" value="1"/>
</dbReference>
<dbReference type="InterPro" id="IPR001962">
    <property type="entry name" value="Asn_synthase"/>
</dbReference>
<keyword evidence="9" id="KW-0028">Amino-acid biosynthesis</keyword>
<feature type="active site" description="For GATase activity" evidence="9">
    <location>
        <position position="2"/>
    </location>
</feature>
<dbReference type="InterPro" id="IPR006426">
    <property type="entry name" value="Asn_synth_AEB"/>
</dbReference>
<evidence type="ECO:0000256" key="1">
    <source>
        <dbReference type="ARBA" id="ARBA00005187"/>
    </source>
</evidence>
<sequence>MCGITGVFVLGGGRPADAEAVAAMTACLVHRGPDDDGHHTADGIALGFRRLALNDLAHGNQPHRTEDGTLVSVCNGEIYNHRELRTALGRRGHRFRTENDTEVLLHLYREYGKELTAHLDGQFGFALHDAAERRLLLARDRAGIVPLFYTVTDGLLIFASEVKAILRHPAVRTRVDLRGLDQVLTLPGLVSPRTMFEGISALRPGERLIADCTGVRTERYWDLDFPLAADLAPVAPADLDRELDRFADSTVGLLDTAVRSRLVADVPIGTYLSGGLDSSLIGALMSRARPGHAWPSFSVTFPGRDFDEGPHQRLVAGKLGTDHHEVPVGEHEVAERIAAMVRHAEAPVRESYNVCSLALSEAVRAAGTVGALSGEGADELFGGYPGYRFDATGLGGSRLTGLDASLEREFRHRMWGVDLAYEQDQLPAQEFRRELYAEDLAHALDEFSVTSQRLVDPERLAGRHPLHQRSYLDYHLRLADHLLGDHGDRMALANGVELRFPFLANAVVDHATTVPPELMLAHGREKAVLRRAAEGLVPAEVLGRQKYGFRGQTSSHLLNTGADWFEELISPATVRRQGYFDPDTVAALTARQRTDGRQVHAHLDTDYLMLVATFALFVEEFDLPCLG</sequence>
<dbReference type="InterPro" id="IPR051786">
    <property type="entry name" value="ASN_synthetase/amidase"/>
</dbReference>
<comment type="caution">
    <text evidence="14">The sequence shown here is derived from an EMBL/GenBank/DDBJ whole genome shotgun (WGS) entry which is preliminary data.</text>
</comment>
<dbReference type="Proteomes" id="UP000037395">
    <property type="component" value="Unassembled WGS sequence"/>
</dbReference>
<dbReference type="PANTHER" id="PTHR43284">
    <property type="entry name" value="ASPARAGINE SYNTHETASE (GLUTAMINE-HYDROLYZING)"/>
    <property type="match status" value="1"/>
</dbReference>
<dbReference type="GO" id="GO:0004066">
    <property type="term" value="F:asparagine synthase (glutamine-hydrolyzing) activity"/>
    <property type="evidence" value="ECO:0007669"/>
    <property type="project" value="UniProtKB-EC"/>
</dbReference>
<gene>
    <name evidence="13" type="primary">asnB</name>
    <name evidence="13" type="ORF">GCM10010502_04170</name>
    <name evidence="14" type="ORF">HS99_0036690</name>
</gene>
<dbReference type="GO" id="GO:0005829">
    <property type="term" value="C:cytosol"/>
    <property type="evidence" value="ECO:0007669"/>
    <property type="project" value="TreeGrafter"/>
</dbReference>
<organism evidence="14 15">
    <name type="scientific">Kitasatospora aureofaciens</name>
    <name type="common">Streptomyces aureofaciens</name>
    <dbReference type="NCBI Taxonomy" id="1894"/>
    <lineage>
        <taxon>Bacteria</taxon>
        <taxon>Bacillati</taxon>
        <taxon>Actinomycetota</taxon>
        <taxon>Actinomycetes</taxon>
        <taxon>Kitasatosporales</taxon>
        <taxon>Streptomycetaceae</taxon>
        <taxon>Kitasatospora</taxon>
    </lineage>
</organism>
<dbReference type="PROSITE" id="PS51278">
    <property type="entry name" value="GATASE_TYPE_2"/>
    <property type="match status" value="1"/>
</dbReference>
<reference evidence="13" key="5">
    <citation type="submission" date="2020-09" db="EMBL/GenBank/DDBJ databases">
        <authorList>
            <person name="Sun Q."/>
            <person name="Ohkuma M."/>
        </authorList>
    </citation>
    <scope>NUCLEOTIDE SEQUENCE</scope>
    <source>
        <strain evidence="13">JCM 4434</strain>
    </source>
</reference>
<dbReference type="InterPro" id="IPR017932">
    <property type="entry name" value="GATase_2_dom"/>
</dbReference>
<accession>A0A1E7N0P4</accession>
<evidence type="ECO:0000313" key="13">
    <source>
        <dbReference type="EMBL" id="GGU56913.1"/>
    </source>
</evidence>
<feature type="binding site" evidence="10">
    <location>
        <position position="100"/>
    </location>
    <ligand>
        <name>L-glutamine</name>
        <dbReference type="ChEBI" id="CHEBI:58359"/>
    </ligand>
</feature>
<dbReference type="CDD" id="cd01991">
    <property type="entry name" value="Asn_synthase_B_C"/>
    <property type="match status" value="1"/>
</dbReference>
<feature type="domain" description="Glutamine amidotransferase type-2" evidence="12">
    <location>
        <begin position="2"/>
        <end position="213"/>
    </location>
</feature>
<evidence type="ECO:0000256" key="4">
    <source>
        <dbReference type="ARBA" id="ARBA00022741"/>
    </source>
</evidence>
<comment type="pathway">
    <text evidence="1">Amino-acid biosynthesis; L-asparagine biosynthesis; L-asparagine from L-aspartate (L-Gln route): step 1/1.</text>
</comment>